<comment type="caution">
    <text evidence="2">The sequence shown here is derived from an EMBL/GenBank/DDBJ whole genome shotgun (WGS) entry which is preliminary data.</text>
</comment>
<protein>
    <submittedName>
        <fullName evidence="2">Ammonia monooxygenase</fullName>
    </submittedName>
</protein>
<feature type="transmembrane region" description="Helical" evidence="1">
    <location>
        <begin position="291"/>
        <end position="310"/>
    </location>
</feature>
<dbReference type="AlphaFoldDB" id="A0A8J3GGH3"/>
<keyword evidence="2" id="KW-0503">Monooxygenase</keyword>
<keyword evidence="3" id="KW-1185">Reference proteome</keyword>
<reference evidence="2" key="2">
    <citation type="submission" date="2020-09" db="EMBL/GenBank/DDBJ databases">
        <authorList>
            <person name="Sun Q."/>
            <person name="Kim S."/>
        </authorList>
    </citation>
    <scope>NUCLEOTIDE SEQUENCE</scope>
    <source>
        <strain evidence="2">KCTC 42097</strain>
    </source>
</reference>
<dbReference type="EMBL" id="BMZO01000002">
    <property type="protein sequence ID" value="GHC65426.1"/>
    <property type="molecule type" value="Genomic_DNA"/>
</dbReference>
<feature type="transmembrane region" description="Helical" evidence="1">
    <location>
        <begin position="61"/>
        <end position="79"/>
    </location>
</feature>
<dbReference type="GO" id="GO:0016020">
    <property type="term" value="C:membrane"/>
    <property type="evidence" value="ECO:0007669"/>
    <property type="project" value="InterPro"/>
</dbReference>
<reference evidence="2" key="1">
    <citation type="journal article" date="2014" name="Int. J. Syst. Evol. Microbiol.">
        <title>Complete genome sequence of Corynebacterium casei LMG S-19264T (=DSM 44701T), isolated from a smear-ripened cheese.</title>
        <authorList>
            <consortium name="US DOE Joint Genome Institute (JGI-PGF)"/>
            <person name="Walter F."/>
            <person name="Albersmeier A."/>
            <person name="Kalinowski J."/>
            <person name="Ruckert C."/>
        </authorList>
    </citation>
    <scope>NUCLEOTIDE SEQUENCE</scope>
    <source>
        <strain evidence="2">KCTC 42097</strain>
    </source>
</reference>
<accession>A0A8J3GGH3</accession>
<feature type="transmembrane region" description="Helical" evidence="1">
    <location>
        <begin position="176"/>
        <end position="199"/>
    </location>
</feature>
<dbReference type="InterPro" id="IPR007820">
    <property type="entry name" value="AbrB_fam"/>
</dbReference>
<dbReference type="Proteomes" id="UP000641137">
    <property type="component" value="Unassembled WGS sequence"/>
</dbReference>
<keyword evidence="2" id="KW-0560">Oxidoreductase</keyword>
<keyword evidence="1" id="KW-0472">Membrane</keyword>
<dbReference type="PANTHER" id="PTHR38457:SF1">
    <property type="entry name" value="REGULATOR ABRB-RELATED"/>
    <property type="match status" value="1"/>
</dbReference>
<keyword evidence="1" id="KW-1133">Transmembrane helix</keyword>
<sequence>MPQVLFRWLLLLTLSGAIAYGVDSMGLPAALLLGPLVAGIIVSCSNLGISLNKHAFTFGQVVVGISVSVVLNGAFFSAFWSDGLLVAMVVIATVAASSLLGWLLSRTRVLPGTTGVWGSSPGAASVMVLMAGEFGADMRLVAFMQYLRVIIVTVAAAFVASLWVTPGASAAPVHHFFAPIHVGTVALTLVVALIAAYVARLLRLPAASFLGPFFFGGLLHLTGWISYEVPELLLGLSYALIGWTIGLKFERDVLLYAMRRLPHILAAIIALLLFSGSLAVLLVYALEIDLLTAYLATSPGGLDSVAIIAAASKSVDLTFVMAIQTARFLFLLAFGPAISRFVAARS</sequence>
<feature type="transmembrane region" description="Helical" evidence="1">
    <location>
        <begin position="261"/>
        <end position="285"/>
    </location>
</feature>
<keyword evidence="1" id="KW-0812">Transmembrane</keyword>
<evidence type="ECO:0000313" key="2">
    <source>
        <dbReference type="EMBL" id="GHC65426.1"/>
    </source>
</evidence>
<feature type="transmembrane region" description="Helical" evidence="1">
    <location>
        <begin position="206"/>
        <end position="226"/>
    </location>
</feature>
<dbReference type="GO" id="GO:0010468">
    <property type="term" value="P:regulation of gene expression"/>
    <property type="evidence" value="ECO:0007669"/>
    <property type="project" value="InterPro"/>
</dbReference>
<feature type="transmembrane region" description="Helical" evidence="1">
    <location>
        <begin position="317"/>
        <end position="338"/>
    </location>
</feature>
<evidence type="ECO:0000313" key="3">
    <source>
        <dbReference type="Proteomes" id="UP000641137"/>
    </source>
</evidence>
<proteinExistence type="predicted"/>
<dbReference type="PANTHER" id="PTHR38457">
    <property type="entry name" value="REGULATOR ABRB-RELATED"/>
    <property type="match status" value="1"/>
</dbReference>
<name>A0A8J3GGH3_9HYPH</name>
<organism evidence="2 3">
    <name type="scientific">Limoniibacter endophyticus</name>
    <dbReference type="NCBI Taxonomy" id="1565040"/>
    <lineage>
        <taxon>Bacteria</taxon>
        <taxon>Pseudomonadati</taxon>
        <taxon>Pseudomonadota</taxon>
        <taxon>Alphaproteobacteria</taxon>
        <taxon>Hyphomicrobiales</taxon>
        <taxon>Bartonellaceae</taxon>
        <taxon>Limoniibacter</taxon>
    </lineage>
</organism>
<evidence type="ECO:0000256" key="1">
    <source>
        <dbReference type="SAM" id="Phobius"/>
    </source>
</evidence>
<dbReference type="NCBIfam" id="TIGR03082">
    <property type="entry name" value="Gneg_AbrB_dup"/>
    <property type="match status" value="2"/>
</dbReference>
<dbReference type="PIRSF" id="PIRSF038991">
    <property type="entry name" value="Protein_AbrB"/>
    <property type="match status" value="1"/>
</dbReference>
<feature type="transmembrane region" description="Helical" evidence="1">
    <location>
        <begin position="29"/>
        <end position="49"/>
    </location>
</feature>
<feature type="transmembrane region" description="Helical" evidence="1">
    <location>
        <begin position="85"/>
        <end position="104"/>
    </location>
</feature>
<dbReference type="GO" id="GO:0004497">
    <property type="term" value="F:monooxygenase activity"/>
    <property type="evidence" value="ECO:0007669"/>
    <property type="project" value="UniProtKB-KW"/>
</dbReference>
<feature type="transmembrane region" description="Helical" evidence="1">
    <location>
        <begin position="146"/>
        <end position="164"/>
    </location>
</feature>
<gene>
    <name evidence="2" type="ORF">GCM10010136_08120</name>
</gene>
<dbReference type="InterPro" id="IPR017516">
    <property type="entry name" value="AbrB_dup"/>
</dbReference>
<dbReference type="Pfam" id="PF05145">
    <property type="entry name" value="AbrB"/>
    <property type="match status" value="1"/>
</dbReference>